<keyword evidence="2" id="KW-0521">NADP</keyword>
<dbReference type="InterPro" id="IPR036291">
    <property type="entry name" value="NAD(P)-bd_dom_sf"/>
</dbReference>
<evidence type="ECO:0000256" key="1">
    <source>
        <dbReference type="ARBA" id="ARBA00005725"/>
    </source>
</evidence>
<dbReference type="Proteomes" id="UP000184073">
    <property type="component" value="Unassembled WGS sequence"/>
</dbReference>
<gene>
    <name evidence="5" type="ORF">ASPVEDRAFT_880402</name>
</gene>
<reference evidence="6" key="1">
    <citation type="journal article" date="2017" name="Genome Biol.">
        <title>Comparative genomics reveals high biological diversity and specific adaptations in the industrially and medically important fungal genus Aspergillus.</title>
        <authorList>
            <person name="de Vries R.P."/>
            <person name="Riley R."/>
            <person name="Wiebenga A."/>
            <person name="Aguilar-Osorio G."/>
            <person name="Amillis S."/>
            <person name="Uchima C.A."/>
            <person name="Anderluh G."/>
            <person name="Asadollahi M."/>
            <person name="Askin M."/>
            <person name="Barry K."/>
            <person name="Battaglia E."/>
            <person name="Bayram O."/>
            <person name="Benocci T."/>
            <person name="Braus-Stromeyer S.A."/>
            <person name="Caldana C."/>
            <person name="Canovas D."/>
            <person name="Cerqueira G.C."/>
            <person name="Chen F."/>
            <person name="Chen W."/>
            <person name="Choi C."/>
            <person name="Clum A."/>
            <person name="Dos Santos R.A."/>
            <person name="Damasio A.R."/>
            <person name="Diallinas G."/>
            <person name="Emri T."/>
            <person name="Fekete E."/>
            <person name="Flipphi M."/>
            <person name="Freyberg S."/>
            <person name="Gallo A."/>
            <person name="Gournas C."/>
            <person name="Habgood R."/>
            <person name="Hainaut M."/>
            <person name="Harispe M.L."/>
            <person name="Henrissat B."/>
            <person name="Hilden K.S."/>
            <person name="Hope R."/>
            <person name="Hossain A."/>
            <person name="Karabika E."/>
            <person name="Karaffa L."/>
            <person name="Karanyi Z."/>
            <person name="Krasevec N."/>
            <person name="Kuo A."/>
            <person name="Kusch H."/>
            <person name="LaButti K."/>
            <person name="Lagendijk E.L."/>
            <person name="Lapidus A."/>
            <person name="Levasseur A."/>
            <person name="Lindquist E."/>
            <person name="Lipzen A."/>
            <person name="Logrieco A.F."/>
            <person name="MacCabe A."/>
            <person name="Maekelae M.R."/>
            <person name="Malavazi I."/>
            <person name="Melin P."/>
            <person name="Meyer V."/>
            <person name="Mielnichuk N."/>
            <person name="Miskei M."/>
            <person name="Molnar A.P."/>
            <person name="Mule G."/>
            <person name="Ngan C.Y."/>
            <person name="Orejas M."/>
            <person name="Orosz E."/>
            <person name="Ouedraogo J.P."/>
            <person name="Overkamp K.M."/>
            <person name="Park H.-S."/>
            <person name="Perrone G."/>
            <person name="Piumi F."/>
            <person name="Punt P.J."/>
            <person name="Ram A.F."/>
            <person name="Ramon A."/>
            <person name="Rauscher S."/>
            <person name="Record E."/>
            <person name="Riano-Pachon D.M."/>
            <person name="Robert V."/>
            <person name="Roehrig J."/>
            <person name="Ruller R."/>
            <person name="Salamov A."/>
            <person name="Salih N.S."/>
            <person name="Samson R.A."/>
            <person name="Sandor E."/>
            <person name="Sanguinetti M."/>
            <person name="Schuetze T."/>
            <person name="Sepcic K."/>
            <person name="Shelest E."/>
            <person name="Sherlock G."/>
            <person name="Sophianopoulou V."/>
            <person name="Squina F.M."/>
            <person name="Sun H."/>
            <person name="Susca A."/>
            <person name="Todd R.B."/>
            <person name="Tsang A."/>
            <person name="Unkles S.E."/>
            <person name="van de Wiele N."/>
            <person name="van Rossen-Uffink D."/>
            <person name="Oliveira J.V."/>
            <person name="Vesth T.C."/>
            <person name="Visser J."/>
            <person name="Yu J.-H."/>
            <person name="Zhou M."/>
            <person name="Andersen M.R."/>
            <person name="Archer D.B."/>
            <person name="Baker S.E."/>
            <person name="Benoit I."/>
            <person name="Brakhage A.A."/>
            <person name="Braus G.H."/>
            <person name="Fischer R."/>
            <person name="Frisvad J.C."/>
            <person name="Goldman G.H."/>
            <person name="Houbraken J."/>
            <person name="Oakley B."/>
            <person name="Pocsi I."/>
            <person name="Scazzocchio C."/>
            <person name="Seiboth B."/>
            <person name="vanKuyk P.A."/>
            <person name="Wortman J."/>
            <person name="Dyer P.S."/>
            <person name="Grigoriev I.V."/>
        </authorList>
    </citation>
    <scope>NUCLEOTIDE SEQUENCE [LARGE SCALE GENOMIC DNA]</scope>
    <source>
        <strain evidence="6">CBS 583.65</strain>
    </source>
</reference>
<dbReference type="Pfam" id="PF13460">
    <property type="entry name" value="NAD_binding_10"/>
    <property type="match status" value="1"/>
</dbReference>
<accession>A0A1L9P8U0</accession>
<dbReference type="VEuPathDB" id="FungiDB:ASPVEDRAFT_880402"/>
<dbReference type="GO" id="GO:0016491">
    <property type="term" value="F:oxidoreductase activity"/>
    <property type="evidence" value="ECO:0007669"/>
    <property type="project" value="UniProtKB-KW"/>
</dbReference>
<evidence type="ECO:0000313" key="6">
    <source>
        <dbReference type="Proteomes" id="UP000184073"/>
    </source>
</evidence>
<evidence type="ECO:0000256" key="2">
    <source>
        <dbReference type="ARBA" id="ARBA00022857"/>
    </source>
</evidence>
<dbReference type="PANTHER" id="PTHR47706">
    <property type="entry name" value="NMRA-LIKE FAMILY PROTEIN"/>
    <property type="match status" value="1"/>
</dbReference>
<dbReference type="OrthoDB" id="419598at2759"/>
<organism evidence="5 6">
    <name type="scientific">Aspergillus versicolor CBS 583.65</name>
    <dbReference type="NCBI Taxonomy" id="1036611"/>
    <lineage>
        <taxon>Eukaryota</taxon>
        <taxon>Fungi</taxon>
        <taxon>Dikarya</taxon>
        <taxon>Ascomycota</taxon>
        <taxon>Pezizomycotina</taxon>
        <taxon>Eurotiomycetes</taxon>
        <taxon>Eurotiomycetidae</taxon>
        <taxon>Eurotiales</taxon>
        <taxon>Aspergillaceae</taxon>
        <taxon>Aspergillus</taxon>
        <taxon>Aspergillus subgen. Nidulantes</taxon>
    </lineage>
</organism>
<sequence>MDKSEVIVLAGGTGDLGRYLHEELIKDGSYTVALLTRKTDYSPSLPRTTVHQTEYTESSVLSILDETSATALISLIRCDGNEYLPIHTALVKACLQSETCKRFIPSEWAGNIETFPHLLRSYAHTRAPLRDILKATAPSDLKWTLVNFGWFMEYFLPEEKSYMKRIPGEFPVDPMAWTYTVRGTGDEPQGWTYRPFKRSYRSLEDIAASMAEYDTNPGPQSDIAELEEWTVTGATACPKDTTLRQREKYFSGIRFLTIAEMLRKAEVDGHL</sequence>
<dbReference type="EMBL" id="KV878126">
    <property type="protein sequence ID" value="OJI97949.1"/>
    <property type="molecule type" value="Genomic_DNA"/>
</dbReference>
<dbReference type="InterPro" id="IPR016040">
    <property type="entry name" value="NAD(P)-bd_dom"/>
</dbReference>
<dbReference type="Gene3D" id="3.40.50.720">
    <property type="entry name" value="NAD(P)-binding Rossmann-like Domain"/>
    <property type="match status" value="1"/>
</dbReference>
<proteinExistence type="inferred from homology"/>
<protein>
    <recommendedName>
        <fullName evidence="4">NAD(P)-binding domain-containing protein</fullName>
    </recommendedName>
</protein>
<comment type="similarity">
    <text evidence="1">Belongs to the NmrA-type oxidoreductase family. Isoflavone reductase subfamily.</text>
</comment>
<dbReference type="PANTHER" id="PTHR47706:SF4">
    <property type="entry name" value="NMRA-LIKE DOMAIN-CONTAINING PROTEIN"/>
    <property type="match status" value="1"/>
</dbReference>
<dbReference type="AlphaFoldDB" id="A0A1L9P8U0"/>
<dbReference type="RefSeq" id="XP_040663712.1">
    <property type="nucleotide sequence ID" value="XM_040818222.1"/>
</dbReference>
<name>A0A1L9P8U0_ASPVE</name>
<evidence type="ECO:0000313" key="5">
    <source>
        <dbReference type="EMBL" id="OJI97949.1"/>
    </source>
</evidence>
<evidence type="ECO:0000256" key="3">
    <source>
        <dbReference type="ARBA" id="ARBA00023002"/>
    </source>
</evidence>
<keyword evidence="3" id="KW-0560">Oxidoreductase</keyword>
<dbReference type="InterPro" id="IPR051609">
    <property type="entry name" value="NmrA/Isoflavone_reductase-like"/>
</dbReference>
<dbReference type="SUPFAM" id="SSF51735">
    <property type="entry name" value="NAD(P)-binding Rossmann-fold domains"/>
    <property type="match status" value="1"/>
</dbReference>
<keyword evidence="6" id="KW-1185">Reference proteome</keyword>
<dbReference type="GeneID" id="63733733"/>
<feature type="domain" description="NAD(P)-binding" evidence="4">
    <location>
        <begin position="11"/>
        <end position="153"/>
    </location>
</feature>
<evidence type="ECO:0000259" key="4">
    <source>
        <dbReference type="Pfam" id="PF13460"/>
    </source>
</evidence>